<accession>X1HPP0</accession>
<name>X1HPP0_9ZZZZ</name>
<evidence type="ECO:0000313" key="1">
    <source>
        <dbReference type="EMBL" id="GAH59000.1"/>
    </source>
</evidence>
<organism evidence="1">
    <name type="scientific">marine sediment metagenome</name>
    <dbReference type="NCBI Taxonomy" id="412755"/>
    <lineage>
        <taxon>unclassified sequences</taxon>
        <taxon>metagenomes</taxon>
        <taxon>ecological metagenomes</taxon>
    </lineage>
</organism>
<dbReference type="AlphaFoldDB" id="X1HPP0"/>
<sequence>MFEKLLKFSVIFLFVFLLASCQPHQERKQQFVDKDLESIDEISDQIEELIEDEKSIFYGLYSPFEVSQIFERIGAVYTPQILNPIRKSSQYSSSSKIALNLGVYGVDLSYIEMFNHPQDGLNYMLVINKLARELGIPEEILIIPLESFLNLLMKII</sequence>
<gene>
    <name evidence="1" type="ORF">S03H2_36830</name>
</gene>
<reference evidence="1" key="1">
    <citation type="journal article" date="2014" name="Front. Microbiol.">
        <title>High frequency of phylogenetically diverse reductive dehalogenase-homologous genes in deep subseafloor sedimentary metagenomes.</title>
        <authorList>
            <person name="Kawai M."/>
            <person name="Futagami T."/>
            <person name="Toyoda A."/>
            <person name="Takaki Y."/>
            <person name="Nishi S."/>
            <person name="Hori S."/>
            <person name="Arai W."/>
            <person name="Tsubouchi T."/>
            <person name="Morono Y."/>
            <person name="Uchiyama I."/>
            <person name="Ito T."/>
            <person name="Fujiyama A."/>
            <person name="Inagaki F."/>
            <person name="Takami H."/>
        </authorList>
    </citation>
    <scope>NUCLEOTIDE SEQUENCE</scope>
    <source>
        <strain evidence="1">Expedition CK06-06</strain>
    </source>
</reference>
<proteinExistence type="predicted"/>
<dbReference type="PROSITE" id="PS51257">
    <property type="entry name" value="PROKAR_LIPOPROTEIN"/>
    <property type="match status" value="1"/>
</dbReference>
<dbReference type="EMBL" id="BARU01022627">
    <property type="protein sequence ID" value="GAH59000.1"/>
    <property type="molecule type" value="Genomic_DNA"/>
</dbReference>
<comment type="caution">
    <text evidence="1">The sequence shown here is derived from an EMBL/GenBank/DDBJ whole genome shotgun (WGS) entry which is preliminary data.</text>
</comment>
<protein>
    <submittedName>
        <fullName evidence="1">Uncharacterized protein</fullName>
    </submittedName>
</protein>